<reference evidence="1 2" key="1">
    <citation type="journal article" date="2022" name="New Phytol.">
        <title>Ecological generalism drives hyperdiversity of secondary metabolite gene clusters in xylarialean endophytes.</title>
        <authorList>
            <person name="Franco M.E.E."/>
            <person name="Wisecaver J.H."/>
            <person name="Arnold A.E."/>
            <person name="Ju Y.M."/>
            <person name="Slot J.C."/>
            <person name="Ahrendt S."/>
            <person name="Moore L.P."/>
            <person name="Eastman K.E."/>
            <person name="Scott K."/>
            <person name="Konkel Z."/>
            <person name="Mondo S.J."/>
            <person name="Kuo A."/>
            <person name="Hayes R.D."/>
            <person name="Haridas S."/>
            <person name="Andreopoulos B."/>
            <person name="Riley R."/>
            <person name="LaButti K."/>
            <person name="Pangilinan J."/>
            <person name="Lipzen A."/>
            <person name="Amirebrahimi M."/>
            <person name="Yan J."/>
            <person name="Adam C."/>
            <person name="Keymanesh K."/>
            <person name="Ng V."/>
            <person name="Louie K."/>
            <person name="Northen T."/>
            <person name="Drula E."/>
            <person name="Henrissat B."/>
            <person name="Hsieh H.M."/>
            <person name="Youens-Clark K."/>
            <person name="Lutzoni F."/>
            <person name="Miadlikowska J."/>
            <person name="Eastwood D.C."/>
            <person name="Hamelin R.C."/>
            <person name="Grigoriev I.V."/>
            <person name="U'Ren J.M."/>
        </authorList>
    </citation>
    <scope>NUCLEOTIDE SEQUENCE [LARGE SCALE GENOMIC DNA]</scope>
    <source>
        <strain evidence="1 2">CBS 119005</strain>
    </source>
</reference>
<organism evidence="1 2">
    <name type="scientific">Hypoxylon rubiginosum</name>
    <dbReference type="NCBI Taxonomy" id="110542"/>
    <lineage>
        <taxon>Eukaryota</taxon>
        <taxon>Fungi</taxon>
        <taxon>Dikarya</taxon>
        <taxon>Ascomycota</taxon>
        <taxon>Pezizomycotina</taxon>
        <taxon>Sordariomycetes</taxon>
        <taxon>Xylariomycetidae</taxon>
        <taxon>Xylariales</taxon>
        <taxon>Hypoxylaceae</taxon>
        <taxon>Hypoxylon</taxon>
    </lineage>
</organism>
<keyword evidence="2" id="KW-1185">Reference proteome</keyword>
<protein>
    <submittedName>
        <fullName evidence="1">HotDog domain-containing protein</fullName>
    </submittedName>
</protein>
<accession>A0ACB9YZ93</accession>
<gene>
    <name evidence="1" type="ORF">F4820DRAFT_329592</name>
</gene>
<evidence type="ECO:0000313" key="2">
    <source>
        <dbReference type="Proteomes" id="UP001497700"/>
    </source>
</evidence>
<sequence>MPDAPAPDPVKLKDVPWCAALIHAPGTITFIPQSHVTQDGTEVSSQDQLFRRTLRNDEAIPDCLGFYQDPQILSDGTASDSPFLLSSSSIMFDLRPGVNGFNGTAHGGLIAALMDESMGAYLYTNDRVYKQKKAEGLLPVASKGFEDLGFATSRMDIRLLKPIRTPQIVVVTSRLAETDGRKVRFSVDVKGKEGKVYATCDGTWVSFARGRL</sequence>
<evidence type="ECO:0000313" key="1">
    <source>
        <dbReference type="EMBL" id="KAI4864543.1"/>
    </source>
</evidence>
<dbReference type="EMBL" id="MU393484">
    <property type="protein sequence ID" value="KAI4864543.1"/>
    <property type="molecule type" value="Genomic_DNA"/>
</dbReference>
<proteinExistence type="predicted"/>
<comment type="caution">
    <text evidence="1">The sequence shown here is derived from an EMBL/GenBank/DDBJ whole genome shotgun (WGS) entry which is preliminary data.</text>
</comment>
<name>A0ACB9YZ93_9PEZI</name>
<dbReference type="Proteomes" id="UP001497700">
    <property type="component" value="Unassembled WGS sequence"/>
</dbReference>